<accession>A0AAD5DXG7</accession>
<name>A0AAD5DXG7_9CHLO</name>
<evidence type="ECO:0000313" key="2">
    <source>
        <dbReference type="Proteomes" id="UP001205105"/>
    </source>
</evidence>
<comment type="caution">
    <text evidence="1">The sequence shown here is derived from an EMBL/GenBank/DDBJ whole genome shotgun (WGS) entry which is preliminary data.</text>
</comment>
<organism evidence="1 2">
    <name type="scientific">Chlorella ohadii</name>
    <dbReference type="NCBI Taxonomy" id="2649997"/>
    <lineage>
        <taxon>Eukaryota</taxon>
        <taxon>Viridiplantae</taxon>
        <taxon>Chlorophyta</taxon>
        <taxon>core chlorophytes</taxon>
        <taxon>Trebouxiophyceae</taxon>
        <taxon>Chlorellales</taxon>
        <taxon>Chlorellaceae</taxon>
        <taxon>Chlorella clade</taxon>
        <taxon>Chlorella</taxon>
    </lineage>
</organism>
<dbReference type="AlphaFoldDB" id="A0AAD5DXG7"/>
<keyword evidence="2" id="KW-1185">Reference proteome</keyword>
<dbReference type="Proteomes" id="UP001205105">
    <property type="component" value="Unassembled WGS sequence"/>
</dbReference>
<sequence>MLPALAASQTGGSGADAPWALLHHHEAALTLLTVCGSLMMDGIIPATAAALHSVAAGYAALLPAVVPLLRAVRQQCQPSRDARFLSGTVIQNCGTMSRLVDCFFEMRGGEQWPLLTAALPADVALPWIRELLTWADLAGQHYLDMAPLFAKLGRLLVMHGPLQAALEQELLLQRDLLRFLLRMVVPPAGAPETMTWVGDAEAACHIVCSPGLTPAFREHAGSPQGLRTLQAALRLLQQPLPEMCASQQADAEQLEEAQHAVSKHTARVALFATLACAALEAPAGELRATAVACLMAEGQQAAAAAVRGWRALLNAPGSEVHQLERDLGPALGAVVRAAFAVDTGLFQGRRGLQAAHSGLYGNLCLVWQLLQLDREGAERGAQRPVHGPAPEGAAAMITACTLRLAFVVAEASPAAATTAGGLAVAEHLRLVWQAHTAACCLLRSMSGQPAASVTRQMMLMNACKLVCQLLRAASNLVQQCTNGLDTDMQRLLDSILLAHLAAASSLEHLPGNLASKALQLMVLQPCLTGRPEMQAAFEAGGGLALYVQAVRSLCEETPTEGVTHTTQIVDMQLHSQHASQAVAAELVASGLQRALAAGGRAAQLDGPAAEELADALGGLARRAVMLLRQAGTEVAEAAAGPSVEQLLAALDAAVDSSIEDGDFSLTPAALDAAEPLARAVQQLWERKQTPERQAEKCVRMARAAALRPCSNL</sequence>
<proteinExistence type="predicted"/>
<gene>
    <name evidence="1" type="ORF">COHA_002513</name>
</gene>
<dbReference type="EMBL" id="JADXDR010000035">
    <property type="protein sequence ID" value="KAI7843975.1"/>
    <property type="molecule type" value="Genomic_DNA"/>
</dbReference>
<reference evidence="1" key="1">
    <citation type="submission" date="2020-11" db="EMBL/GenBank/DDBJ databases">
        <title>Chlorella ohadii genome sequencing and assembly.</title>
        <authorList>
            <person name="Murik O."/>
            <person name="Treves H."/>
            <person name="Kedem I."/>
            <person name="Shotland Y."/>
            <person name="Kaplan A."/>
        </authorList>
    </citation>
    <scope>NUCLEOTIDE SEQUENCE</scope>
    <source>
        <strain evidence="1">1</strain>
    </source>
</reference>
<evidence type="ECO:0000313" key="1">
    <source>
        <dbReference type="EMBL" id="KAI7843975.1"/>
    </source>
</evidence>
<protein>
    <submittedName>
        <fullName evidence="1">Uncharacterized protein</fullName>
    </submittedName>
</protein>